<gene>
    <name evidence="2" type="ORF">XELAEV_18028564mg</name>
</gene>
<feature type="transmembrane region" description="Helical" evidence="1">
    <location>
        <begin position="71"/>
        <end position="92"/>
    </location>
</feature>
<protein>
    <submittedName>
        <fullName evidence="2">Uncharacterized protein</fullName>
    </submittedName>
</protein>
<dbReference type="AlphaFoldDB" id="A0A974CR83"/>
<feature type="transmembrane region" description="Helical" evidence="1">
    <location>
        <begin position="40"/>
        <end position="59"/>
    </location>
</feature>
<evidence type="ECO:0000313" key="3">
    <source>
        <dbReference type="Proteomes" id="UP000694892"/>
    </source>
</evidence>
<organism evidence="2 3">
    <name type="scientific">Xenopus laevis</name>
    <name type="common">African clawed frog</name>
    <dbReference type="NCBI Taxonomy" id="8355"/>
    <lineage>
        <taxon>Eukaryota</taxon>
        <taxon>Metazoa</taxon>
        <taxon>Chordata</taxon>
        <taxon>Craniata</taxon>
        <taxon>Vertebrata</taxon>
        <taxon>Euteleostomi</taxon>
        <taxon>Amphibia</taxon>
        <taxon>Batrachia</taxon>
        <taxon>Anura</taxon>
        <taxon>Pipoidea</taxon>
        <taxon>Pipidae</taxon>
        <taxon>Xenopodinae</taxon>
        <taxon>Xenopus</taxon>
        <taxon>Xenopus</taxon>
    </lineage>
</organism>
<keyword evidence="1" id="KW-0812">Transmembrane</keyword>
<keyword evidence="1" id="KW-1133">Transmembrane helix</keyword>
<keyword evidence="1" id="KW-0472">Membrane</keyword>
<sequence>MRCFVPGKYSRIVAKLWPIQATATTFAQFPACNISCFFKLYLQSLIGLFTPAVLCFLFWGCGMLWRSFPLFWFKLVVFVVAVNGVVSLLLPWDTCSLTNPVVSDVRGTTVWNLCTYSVPINQAKQLALNSSFKYNHINGLILSQFGSRPTNP</sequence>
<reference evidence="3" key="1">
    <citation type="journal article" date="2016" name="Nature">
        <title>Genome evolution in the allotetraploid frog Xenopus laevis.</title>
        <authorList>
            <person name="Session A.M."/>
            <person name="Uno Y."/>
            <person name="Kwon T."/>
            <person name="Chapman J.A."/>
            <person name="Toyoda A."/>
            <person name="Takahashi S."/>
            <person name="Fukui A."/>
            <person name="Hikosaka A."/>
            <person name="Suzuki A."/>
            <person name="Kondo M."/>
            <person name="van Heeringen S.J."/>
            <person name="Quigley I."/>
            <person name="Heinz S."/>
            <person name="Ogino H."/>
            <person name="Ochi H."/>
            <person name="Hellsten U."/>
            <person name="Lyons J.B."/>
            <person name="Simakov O."/>
            <person name="Putnam N."/>
            <person name="Stites J."/>
            <person name="Kuroki Y."/>
            <person name="Tanaka T."/>
            <person name="Michiue T."/>
            <person name="Watanabe M."/>
            <person name="Bogdanovic O."/>
            <person name="Lister R."/>
            <person name="Georgiou G."/>
            <person name="Paranjpe S.S."/>
            <person name="van Kruijsbergen I."/>
            <person name="Shu S."/>
            <person name="Carlson J."/>
            <person name="Kinoshita T."/>
            <person name="Ohta Y."/>
            <person name="Mawaribuchi S."/>
            <person name="Jenkins J."/>
            <person name="Grimwood J."/>
            <person name="Schmutz J."/>
            <person name="Mitros T."/>
            <person name="Mozaffari S.V."/>
            <person name="Suzuki Y."/>
            <person name="Haramoto Y."/>
            <person name="Yamamoto T.S."/>
            <person name="Takagi C."/>
            <person name="Heald R."/>
            <person name="Miller K."/>
            <person name="Haudenschild C."/>
            <person name="Kitzman J."/>
            <person name="Nakayama T."/>
            <person name="Izutsu Y."/>
            <person name="Robert J."/>
            <person name="Fortriede J."/>
            <person name="Burns K."/>
            <person name="Lotay V."/>
            <person name="Karimi K."/>
            <person name="Yasuoka Y."/>
            <person name="Dichmann D.S."/>
            <person name="Flajnik M.F."/>
            <person name="Houston D.W."/>
            <person name="Shendure J."/>
            <person name="DuPasquier L."/>
            <person name="Vize P.D."/>
            <person name="Zorn A.M."/>
            <person name="Ito M."/>
            <person name="Marcotte E.M."/>
            <person name="Wallingford J.B."/>
            <person name="Ito Y."/>
            <person name="Asashima M."/>
            <person name="Ueno N."/>
            <person name="Matsuda Y."/>
            <person name="Veenstra G.J."/>
            <person name="Fujiyama A."/>
            <person name="Harland R.M."/>
            <person name="Taira M."/>
            <person name="Rokhsar D.S."/>
        </authorList>
    </citation>
    <scope>NUCLEOTIDE SEQUENCE [LARGE SCALE GENOMIC DNA]</scope>
    <source>
        <strain evidence="3">J</strain>
    </source>
</reference>
<name>A0A974CR83_XENLA</name>
<dbReference type="Proteomes" id="UP000694892">
    <property type="component" value="Chromosome 5S"/>
</dbReference>
<proteinExistence type="predicted"/>
<accession>A0A974CR83</accession>
<dbReference type="EMBL" id="CM004475">
    <property type="protein sequence ID" value="OCT77472.1"/>
    <property type="molecule type" value="Genomic_DNA"/>
</dbReference>
<evidence type="ECO:0000313" key="2">
    <source>
        <dbReference type="EMBL" id="OCT77472.1"/>
    </source>
</evidence>
<evidence type="ECO:0000256" key="1">
    <source>
        <dbReference type="SAM" id="Phobius"/>
    </source>
</evidence>